<protein>
    <recommendedName>
        <fullName evidence="8">Major facilitator superfamily (MFS) profile domain-containing protein</fullName>
    </recommendedName>
</protein>
<feature type="transmembrane region" description="Helical" evidence="5">
    <location>
        <begin position="118"/>
        <end position="140"/>
    </location>
</feature>
<dbReference type="PANTHER" id="PTHR10924:SF4">
    <property type="entry name" value="GH15861P"/>
    <property type="match status" value="1"/>
</dbReference>
<comment type="subcellular location">
    <subcellularLocation>
        <location evidence="1">Membrane</location>
        <topology evidence="1">Multi-pass membrane protein</topology>
    </subcellularLocation>
</comment>
<evidence type="ECO:0000256" key="3">
    <source>
        <dbReference type="ARBA" id="ARBA00022989"/>
    </source>
</evidence>
<feature type="transmembrane region" description="Helical" evidence="5">
    <location>
        <begin position="243"/>
        <end position="265"/>
    </location>
</feature>
<evidence type="ECO:0000256" key="4">
    <source>
        <dbReference type="ARBA" id="ARBA00023136"/>
    </source>
</evidence>
<name>A0A7S1AL41_NOCSC</name>
<evidence type="ECO:0000256" key="5">
    <source>
        <dbReference type="SAM" id="Phobius"/>
    </source>
</evidence>
<keyword evidence="2 5" id="KW-0812">Transmembrane</keyword>
<dbReference type="InterPro" id="IPR049680">
    <property type="entry name" value="FLVCR1-2_SLC49-like"/>
</dbReference>
<evidence type="ECO:0000256" key="1">
    <source>
        <dbReference type="ARBA" id="ARBA00004141"/>
    </source>
</evidence>
<dbReference type="GO" id="GO:0097037">
    <property type="term" value="P:heme export"/>
    <property type="evidence" value="ECO:0007669"/>
    <property type="project" value="TreeGrafter"/>
</dbReference>
<organism evidence="7">
    <name type="scientific">Noctiluca scintillans</name>
    <name type="common">Sea sparkle</name>
    <name type="synonym">Red tide dinoflagellate</name>
    <dbReference type="NCBI Taxonomy" id="2966"/>
    <lineage>
        <taxon>Eukaryota</taxon>
        <taxon>Sar</taxon>
        <taxon>Alveolata</taxon>
        <taxon>Dinophyceae</taxon>
        <taxon>Noctilucales</taxon>
        <taxon>Noctilucaceae</taxon>
        <taxon>Noctiluca</taxon>
    </lineage>
</organism>
<evidence type="ECO:0000256" key="2">
    <source>
        <dbReference type="ARBA" id="ARBA00022692"/>
    </source>
</evidence>
<keyword evidence="4 5" id="KW-0472">Membrane</keyword>
<dbReference type="GO" id="GO:0015232">
    <property type="term" value="F:heme transmembrane transporter activity"/>
    <property type="evidence" value="ECO:0007669"/>
    <property type="project" value="TreeGrafter"/>
</dbReference>
<proteinExistence type="predicted"/>
<dbReference type="GO" id="GO:0020037">
    <property type="term" value="F:heme binding"/>
    <property type="evidence" value="ECO:0007669"/>
    <property type="project" value="TreeGrafter"/>
</dbReference>
<dbReference type="Pfam" id="PF07690">
    <property type="entry name" value="MFS_1"/>
    <property type="match status" value="1"/>
</dbReference>
<keyword evidence="6" id="KW-0732">Signal</keyword>
<accession>A0A7S1AL41</accession>
<evidence type="ECO:0008006" key="8">
    <source>
        <dbReference type="Google" id="ProtNLM"/>
    </source>
</evidence>
<keyword evidence="3 5" id="KW-1133">Transmembrane helix</keyword>
<dbReference type="PANTHER" id="PTHR10924">
    <property type="entry name" value="MAJOR FACILITATOR SUPERFAMILY PROTEIN-RELATED"/>
    <property type="match status" value="1"/>
</dbReference>
<reference evidence="7" key="1">
    <citation type="submission" date="2021-01" db="EMBL/GenBank/DDBJ databases">
        <authorList>
            <person name="Corre E."/>
            <person name="Pelletier E."/>
            <person name="Niang G."/>
            <person name="Scheremetjew M."/>
            <person name="Finn R."/>
            <person name="Kale V."/>
            <person name="Holt S."/>
            <person name="Cochrane G."/>
            <person name="Meng A."/>
            <person name="Brown T."/>
            <person name="Cohen L."/>
        </authorList>
    </citation>
    <scope>NUCLEOTIDE SEQUENCE</scope>
</reference>
<feature type="transmembrane region" description="Helical" evidence="5">
    <location>
        <begin position="302"/>
        <end position="326"/>
    </location>
</feature>
<dbReference type="Gene3D" id="1.20.1250.20">
    <property type="entry name" value="MFS general substrate transporter like domains"/>
    <property type="match status" value="2"/>
</dbReference>
<evidence type="ECO:0000256" key="6">
    <source>
        <dbReference type="SAM" id="SignalP"/>
    </source>
</evidence>
<sequence length="404" mass="42911">MLNALMWITFAPTRAACALFFAVDGDTIDWLSMSYMVVYPVAFALPTWYLEGDGKSLQRGLRLCALLNVAGAVLRFASTYSHSFPLLMSGQLILSIAQCLSLGVPPRVAALWFGESEWGFATGLGVLANQCGPVVAYLVIPSLVTEDGVGLPLVLALESVLAVASTVLTFLAVPQHPTRPPSRAAASRTDIDTTFWEFCKSSLSMCRRDSLLQGMGYGVVVGVLYAFETLLGILLPSLSSQRLSVLGTTALISGLPGSLFGGWVLDVTKQYKWATIALTLAPGLTLIGVTMLSAVADQHFVVVLALCSVAACLLCAVLSAGFEWAVELSYPTSESTSAAVLNCWANIFGIVFIYGIEAVVQKRSCVFGNALLVLGLLSAAALLAVVSDRRNRQDLNPAALKLLC</sequence>
<dbReference type="EMBL" id="HBFQ01044941">
    <property type="protein sequence ID" value="CAD8857518.1"/>
    <property type="molecule type" value="Transcribed_RNA"/>
</dbReference>
<gene>
    <name evidence="7" type="ORF">NSCI0253_LOCUS31870</name>
</gene>
<evidence type="ECO:0000313" key="7">
    <source>
        <dbReference type="EMBL" id="CAD8857518.1"/>
    </source>
</evidence>
<feature type="transmembrane region" description="Helical" evidence="5">
    <location>
        <begin position="152"/>
        <end position="173"/>
    </location>
</feature>
<feature type="signal peptide" evidence="6">
    <location>
        <begin position="1"/>
        <end position="15"/>
    </location>
</feature>
<feature type="chain" id="PRO_5030691146" description="Major facilitator superfamily (MFS) profile domain-containing protein" evidence="6">
    <location>
        <begin position="16"/>
        <end position="404"/>
    </location>
</feature>
<dbReference type="InterPro" id="IPR011701">
    <property type="entry name" value="MFS"/>
</dbReference>
<feature type="transmembrane region" description="Helical" evidence="5">
    <location>
        <begin position="215"/>
        <end position="237"/>
    </location>
</feature>
<dbReference type="InterPro" id="IPR036259">
    <property type="entry name" value="MFS_trans_sf"/>
</dbReference>
<dbReference type="GO" id="GO:0016020">
    <property type="term" value="C:membrane"/>
    <property type="evidence" value="ECO:0007669"/>
    <property type="project" value="UniProtKB-SubCell"/>
</dbReference>
<dbReference type="SUPFAM" id="SSF103473">
    <property type="entry name" value="MFS general substrate transporter"/>
    <property type="match status" value="1"/>
</dbReference>
<feature type="transmembrane region" description="Helical" evidence="5">
    <location>
        <begin position="366"/>
        <end position="386"/>
    </location>
</feature>
<feature type="transmembrane region" description="Helical" evidence="5">
    <location>
        <begin position="277"/>
        <end position="296"/>
    </location>
</feature>
<feature type="transmembrane region" description="Helical" evidence="5">
    <location>
        <begin position="31"/>
        <end position="49"/>
    </location>
</feature>
<feature type="transmembrane region" description="Helical" evidence="5">
    <location>
        <begin position="338"/>
        <end position="360"/>
    </location>
</feature>
<dbReference type="AlphaFoldDB" id="A0A7S1AL41"/>